<evidence type="ECO:0000313" key="2">
    <source>
        <dbReference type="Proteomes" id="UP000757435"/>
    </source>
</evidence>
<gene>
    <name evidence="1" type="ORF">KME15_20845</name>
</gene>
<name>A0A951UNT7_9CYAN</name>
<dbReference type="AlphaFoldDB" id="A0A951UNT7"/>
<accession>A0A951UNT7</accession>
<proteinExistence type="predicted"/>
<dbReference type="EMBL" id="JAHHHD010000030">
    <property type="protein sequence ID" value="MBW4661131.1"/>
    <property type="molecule type" value="Genomic_DNA"/>
</dbReference>
<dbReference type="InterPro" id="IPR045589">
    <property type="entry name" value="DUF6464"/>
</dbReference>
<organism evidence="1 2">
    <name type="scientific">Drouetiella hepatica Uher 2000/2452</name>
    <dbReference type="NCBI Taxonomy" id="904376"/>
    <lineage>
        <taxon>Bacteria</taxon>
        <taxon>Bacillati</taxon>
        <taxon>Cyanobacteriota</taxon>
        <taxon>Cyanophyceae</taxon>
        <taxon>Oculatellales</taxon>
        <taxon>Oculatellaceae</taxon>
        <taxon>Drouetiella</taxon>
    </lineage>
</organism>
<reference evidence="1" key="2">
    <citation type="journal article" date="2022" name="Microbiol. Resour. Announc.">
        <title>Metagenome Sequencing to Explore Phylogenomics of Terrestrial Cyanobacteria.</title>
        <authorList>
            <person name="Ward R.D."/>
            <person name="Stajich J.E."/>
            <person name="Johansen J.R."/>
            <person name="Huntemann M."/>
            <person name="Clum A."/>
            <person name="Foster B."/>
            <person name="Foster B."/>
            <person name="Roux S."/>
            <person name="Palaniappan K."/>
            <person name="Varghese N."/>
            <person name="Mukherjee S."/>
            <person name="Reddy T.B.K."/>
            <person name="Daum C."/>
            <person name="Copeland A."/>
            <person name="Chen I.A."/>
            <person name="Ivanova N.N."/>
            <person name="Kyrpides N.C."/>
            <person name="Shapiro N."/>
            <person name="Eloe-Fadrosh E.A."/>
            <person name="Pietrasiak N."/>
        </authorList>
    </citation>
    <scope>NUCLEOTIDE SEQUENCE</scope>
    <source>
        <strain evidence="1">UHER 2000/2452</strain>
    </source>
</reference>
<dbReference type="Proteomes" id="UP000757435">
    <property type="component" value="Unassembled WGS sequence"/>
</dbReference>
<evidence type="ECO:0000313" key="1">
    <source>
        <dbReference type="EMBL" id="MBW4661131.1"/>
    </source>
</evidence>
<protein>
    <submittedName>
        <fullName evidence="1">Uncharacterized protein</fullName>
    </submittedName>
</protein>
<reference evidence="1" key="1">
    <citation type="submission" date="2021-05" db="EMBL/GenBank/DDBJ databases">
        <authorList>
            <person name="Pietrasiak N."/>
            <person name="Ward R."/>
            <person name="Stajich J.E."/>
            <person name="Kurbessoian T."/>
        </authorList>
    </citation>
    <scope>NUCLEOTIDE SEQUENCE</scope>
    <source>
        <strain evidence="1">UHER 2000/2452</strain>
    </source>
</reference>
<comment type="caution">
    <text evidence="1">The sequence shown here is derived from an EMBL/GenBank/DDBJ whole genome shotgun (WGS) entry which is preliminary data.</text>
</comment>
<sequence length="120" mass="13666">MELNSLPTEVILGDRSTLGHLHLNWNPQPGAYLEVEGQTYLVLERRHRYRLSAGHYHLHQIVLQVQKFDAPTESSLLNGRWVVGDISCLYNARSELLRCTVNPSGPCDRCPDYQPLLNEA</sequence>
<dbReference type="Pfam" id="PF20065">
    <property type="entry name" value="DUF6464"/>
    <property type="match status" value="1"/>
</dbReference>